<keyword evidence="2" id="KW-0808">Transferase</keyword>
<proteinExistence type="predicted"/>
<dbReference type="CDD" id="cd09274">
    <property type="entry name" value="RNase_HI_RT_Ty3"/>
    <property type="match status" value="1"/>
</dbReference>
<dbReference type="PANTHER" id="PTHR37984:SF5">
    <property type="entry name" value="PROTEIN NYNRIN-LIKE"/>
    <property type="match status" value="1"/>
</dbReference>
<dbReference type="GO" id="GO:0015074">
    <property type="term" value="P:DNA integration"/>
    <property type="evidence" value="ECO:0007669"/>
    <property type="project" value="InterPro"/>
</dbReference>
<dbReference type="InterPro" id="IPR021109">
    <property type="entry name" value="Peptidase_aspartic_dom_sf"/>
</dbReference>
<dbReference type="Gene3D" id="3.30.70.270">
    <property type="match status" value="2"/>
</dbReference>
<dbReference type="InterPro" id="IPR050951">
    <property type="entry name" value="Retrovirus_Pol_polyprotein"/>
</dbReference>
<evidence type="ECO:0000256" key="6">
    <source>
        <dbReference type="ARBA" id="ARBA00022801"/>
    </source>
</evidence>
<dbReference type="FunFam" id="3.30.70.270:FF:000020">
    <property type="entry name" value="Transposon Tf2-6 polyprotein-like Protein"/>
    <property type="match status" value="1"/>
</dbReference>
<evidence type="ECO:0000259" key="9">
    <source>
        <dbReference type="PROSITE" id="PS50994"/>
    </source>
</evidence>
<dbReference type="InterPro" id="IPR041588">
    <property type="entry name" value="Integrase_H2C2"/>
</dbReference>
<dbReference type="InterPro" id="IPR036397">
    <property type="entry name" value="RNaseH_sf"/>
</dbReference>
<feature type="region of interest" description="Disordered" evidence="8">
    <location>
        <begin position="1583"/>
        <end position="1608"/>
    </location>
</feature>
<feature type="region of interest" description="Disordered" evidence="8">
    <location>
        <begin position="1663"/>
        <end position="1682"/>
    </location>
</feature>
<keyword evidence="6" id="KW-0378">Hydrolase</keyword>
<evidence type="ECO:0000256" key="4">
    <source>
        <dbReference type="ARBA" id="ARBA00022722"/>
    </source>
</evidence>
<dbReference type="Gene3D" id="1.10.340.70">
    <property type="match status" value="1"/>
</dbReference>
<dbReference type="Pfam" id="PF00078">
    <property type="entry name" value="RVT_1"/>
    <property type="match status" value="1"/>
</dbReference>
<dbReference type="Pfam" id="PF17921">
    <property type="entry name" value="Integrase_H2C2"/>
    <property type="match status" value="1"/>
</dbReference>
<organism evidence="10 11">
    <name type="scientific">Vitis vinifera</name>
    <name type="common">Grape</name>
    <dbReference type="NCBI Taxonomy" id="29760"/>
    <lineage>
        <taxon>Eukaryota</taxon>
        <taxon>Viridiplantae</taxon>
        <taxon>Streptophyta</taxon>
        <taxon>Embryophyta</taxon>
        <taxon>Tracheophyta</taxon>
        <taxon>Spermatophyta</taxon>
        <taxon>Magnoliopsida</taxon>
        <taxon>eudicotyledons</taxon>
        <taxon>Gunneridae</taxon>
        <taxon>Pentapetalae</taxon>
        <taxon>rosids</taxon>
        <taxon>Vitales</taxon>
        <taxon>Vitaceae</taxon>
        <taxon>Viteae</taxon>
        <taxon>Vitis</taxon>
    </lineage>
</organism>
<name>A0A438HUK0_VITVI</name>
<evidence type="ECO:0000256" key="5">
    <source>
        <dbReference type="ARBA" id="ARBA00022759"/>
    </source>
</evidence>
<dbReference type="InterPro" id="IPR041373">
    <property type="entry name" value="RT_RNaseH"/>
</dbReference>
<sequence length="1907" mass="218016">MHPPRMSAPSCIVPPLEQLVIRPHIVPLLPNFHGMESENPYAHIKEFEEVCNTFREGGASIDLMRLKLFPFTLKDKAKIWLNSLRPRSIRNWVDLQAEFLKKYFPTHRTNGLKRQISNFSAKENEKFHECWERYMEAINACPRHGFDTWLLVSYFYDGMSPSMKQILETMCGGDFMSKNPDEAMDFLSYVAEVSRGWDEPNSREKGKFPSQQTQNPKAGMYMLNEDVDMKAKVATLARRLEELELKKKHEVQAISDTQVHVMPCTICQSCDHVVDECPTMPAVREMLGDQVNVVGQFRPNNSASYGNTYNSSWRNHPNFSWKPRPPPYQPQSQTQAPQQTSSVEQAIVNLSKVMGDFVGEQKAINSQLHQKIENVESSQIKRIEGMQNDLSQKIDNIQYSISRLTNLNTVNEKGKFPSQPSQNPKGVHEVETQDELMAKRPLIKESNNQEEKSGKKSASKSSIEEEPRIVIKEDMMKKHMPPPFPQALHGKKEIKNSSEILEVLRQVKVNIPLLDMIKQVPTYAKFLKDLCTVKRGLQVTKNAFLTEQVGQNPKGMIEDVLVQVDKFYYPVDFVVLDTDSTVKEENYVPIILGRPFLATSNAIVNCRNGVMQLTFGNMTLELNIFHLCKRHLHPEEEEGFEEVCLINTLVEEHCDKNLEESLNESLEVIEDGFPEPSEVLAIMSPWRRREEILPLFNQEDSQGVAVEDPPKLILKPLPVDLKYAYLEEDEKCPVVVSSTLTSDQEDSLLGILRKCKKAIGWQISDLKGISPLICTHHIYMEEDAKPVRQPQRRLNPHMQEVVRSEVLKLLQAGIIYPISDSLWVSPTQVVPKKSGITVIQNEKGEEVSTRPTSGWRVCIDYRRLNSVTRKDHFPLPFMDQVLERVSGHPFYCFLDGYSGYFQIEIDLEDQEKTTFTCPFGTFAYRRMPFGLCNAPATFQRCMLSIFSDMVERIMEVFMDDITVYGSSYEECLLHLEVVLHRCIEKDLVLNWEKCHFMVQKGIVLGHIISKNGIEVDKAKVELIVKLPPPTNVKGIRQFLGHVGFYRRFIKDFSKISKPLCELLVKDAKFVWNEKCQKSFEELKQFLTTAPIRRWKAYVIYYASKTLNEAQRNYTTTEKELLAVVFALDKFRAYLVGSSIVVFTDHSALKYLLTKQDAKARLIRWILLLQEFNLQIRDKKGVENVVADHLSRLVIAHDSHGLPINDDFPEESLMSIDVTPWYSHIANFLVTGEVPSEWSAQDKRHFFAKIHAYYWEEPFLFKYCADQIIRKCVPEQEQSGILSHCHDSACGGHFASQKTAMKVIQSGFWWPSLFKDAHSMCKGCDRCQRLGKLTRRNMMPLNPILIVDIFYVWGIDFMGPFPMSFGHSYILVGVDYVSKWVEAIPCRSNDHKVVLKFLKDNIFARFGVPKAIISDGGTHFCNKPFETLLAKYGVKHKVATPYHPQTSGQVELANREIKNILMKVVNVNRKDWSIKLLDSLWAYRTAYKTILGMSPYRLVYGKACHLPVEIEYKAWWAIKKLNMDLTRAGLKRCLDLNELEEMRNDAYLNSKIAKARLKKWHDQLVNGHRLKPFIEPFKQDKEEITSLSHRKPNQKRNNCKEYEGRSQGPKGAQSYEILVVCEISQPKIGPSKMAICCEIISQPLHGLCEIKVWLQNGPPLRNKFRSPTPPSAKTPLGTRVPFRSTGTPFRSCKMAAKSPKREISNFRSHSPISQGVSQLRNTPLAHECHFAAHTREDPKTEQPSIFSPPHPSLRDHYAPHLQFRKHRGALRARRASYRASVVSAVSSVSAAPLDSQIPSGMTPEMIIKRPMLTQPPIEAPAQGLLPSAPEVSYGTIAYSKGFLLSPCGNGFLSIHDHTPCPRSYCHPFTIDGRHGILGARHIAEVLRIPYEPARPEDYQSGLILPRAT</sequence>
<evidence type="ECO:0000256" key="3">
    <source>
        <dbReference type="ARBA" id="ARBA00022695"/>
    </source>
</evidence>
<dbReference type="Pfam" id="PF03732">
    <property type="entry name" value="Retrotrans_gag"/>
    <property type="match status" value="1"/>
</dbReference>
<dbReference type="Gene3D" id="3.30.420.10">
    <property type="entry name" value="Ribonuclease H-like superfamily/Ribonuclease H"/>
    <property type="match status" value="1"/>
</dbReference>
<dbReference type="InterPro" id="IPR005162">
    <property type="entry name" value="Retrotrans_gag_dom"/>
</dbReference>
<feature type="region of interest" description="Disordered" evidence="8">
    <location>
        <begin position="438"/>
        <end position="468"/>
    </location>
</feature>
<dbReference type="PROSITE" id="PS50994">
    <property type="entry name" value="INTEGRASE"/>
    <property type="match status" value="1"/>
</dbReference>
<dbReference type="Gene3D" id="3.10.10.10">
    <property type="entry name" value="HIV Type 1 Reverse Transcriptase, subunit A, domain 1"/>
    <property type="match status" value="1"/>
</dbReference>
<feature type="compositionally biased region" description="Low complexity" evidence="8">
    <location>
        <begin position="330"/>
        <end position="339"/>
    </location>
</feature>
<feature type="region of interest" description="Disordered" evidence="8">
    <location>
        <begin position="411"/>
        <end position="430"/>
    </location>
</feature>
<reference evidence="10 11" key="1">
    <citation type="journal article" date="2018" name="PLoS Genet.">
        <title>Population sequencing reveals clonal diversity and ancestral inbreeding in the grapevine cultivar Chardonnay.</title>
        <authorList>
            <person name="Roach M.J."/>
            <person name="Johnson D.L."/>
            <person name="Bohlmann J."/>
            <person name="van Vuuren H.J."/>
            <person name="Jones S.J."/>
            <person name="Pretorius I.S."/>
            <person name="Schmidt S.A."/>
            <person name="Borneman A.R."/>
        </authorList>
    </citation>
    <scope>NUCLEOTIDE SEQUENCE [LARGE SCALE GENOMIC DNA]</scope>
    <source>
        <strain evidence="11">cv. Chardonnay</strain>
        <tissue evidence="10">Leaf</tissue>
    </source>
</reference>
<evidence type="ECO:0000256" key="8">
    <source>
        <dbReference type="SAM" id="MobiDB-lite"/>
    </source>
</evidence>
<keyword evidence="7" id="KW-0695">RNA-directed DNA polymerase</keyword>
<comment type="caution">
    <text evidence="10">The sequence shown here is derived from an EMBL/GenBank/DDBJ whole genome shotgun (WGS) entry which is preliminary data.</text>
</comment>
<dbReference type="InterPro" id="IPR043502">
    <property type="entry name" value="DNA/RNA_pol_sf"/>
</dbReference>
<dbReference type="EMBL" id="QGNW01000177">
    <property type="protein sequence ID" value="RVW88070.1"/>
    <property type="molecule type" value="Genomic_DNA"/>
</dbReference>
<dbReference type="GO" id="GO:0004519">
    <property type="term" value="F:endonuclease activity"/>
    <property type="evidence" value="ECO:0007669"/>
    <property type="project" value="UniProtKB-KW"/>
</dbReference>
<evidence type="ECO:0000256" key="1">
    <source>
        <dbReference type="ARBA" id="ARBA00012493"/>
    </source>
</evidence>
<dbReference type="Pfam" id="PF17917">
    <property type="entry name" value="RT_RNaseH"/>
    <property type="match status" value="1"/>
</dbReference>
<dbReference type="InterPro" id="IPR000477">
    <property type="entry name" value="RT_dom"/>
</dbReference>
<dbReference type="SUPFAM" id="SSF56672">
    <property type="entry name" value="DNA/RNA polymerases"/>
    <property type="match status" value="1"/>
</dbReference>
<protein>
    <recommendedName>
        <fullName evidence="1">RNA-directed DNA polymerase</fullName>
        <ecNumber evidence="1">2.7.7.49</ecNumber>
    </recommendedName>
</protein>
<dbReference type="InterPro" id="IPR012337">
    <property type="entry name" value="RNaseH-like_sf"/>
</dbReference>
<dbReference type="SUPFAM" id="SSF53098">
    <property type="entry name" value="Ribonuclease H-like"/>
    <property type="match status" value="1"/>
</dbReference>
<dbReference type="CDD" id="cd01647">
    <property type="entry name" value="RT_LTR"/>
    <property type="match status" value="1"/>
</dbReference>
<dbReference type="EC" id="2.7.7.49" evidence="1"/>
<feature type="domain" description="Integrase catalytic" evidence="9">
    <location>
        <begin position="1338"/>
        <end position="1502"/>
    </location>
</feature>
<dbReference type="GO" id="GO:0003676">
    <property type="term" value="F:nucleic acid binding"/>
    <property type="evidence" value="ECO:0007669"/>
    <property type="project" value="InterPro"/>
</dbReference>
<dbReference type="GO" id="GO:0003964">
    <property type="term" value="F:RNA-directed DNA polymerase activity"/>
    <property type="evidence" value="ECO:0007669"/>
    <property type="project" value="UniProtKB-KW"/>
</dbReference>
<dbReference type="Pfam" id="PF00665">
    <property type="entry name" value="rve"/>
    <property type="match status" value="1"/>
</dbReference>
<evidence type="ECO:0000256" key="7">
    <source>
        <dbReference type="ARBA" id="ARBA00022918"/>
    </source>
</evidence>
<dbReference type="GO" id="GO:0016787">
    <property type="term" value="F:hydrolase activity"/>
    <property type="evidence" value="ECO:0007669"/>
    <property type="project" value="UniProtKB-KW"/>
</dbReference>
<keyword evidence="4" id="KW-0540">Nuclease</keyword>
<keyword evidence="3" id="KW-0548">Nucleotidyltransferase</keyword>
<dbReference type="PANTHER" id="PTHR37984">
    <property type="entry name" value="PROTEIN CBG26694"/>
    <property type="match status" value="1"/>
</dbReference>
<feature type="region of interest" description="Disordered" evidence="8">
    <location>
        <begin position="316"/>
        <end position="342"/>
    </location>
</feature>
<dbReference type="InterPro" id="IPR001584">
    <property type="entry name" value="Integrase_cat-core"/>
</dbReference>
<evidence type="ECO:0000313" key="11">
    <source>
        <dbReference type="Proteomes" id="UP000288805"/>
    </source>
</evidence>
<accession>A0A438HUK0</accession>
<gene>
    <name evidence="10" type="primary">TY3B-I_284</name>
    <name evidence="10" type="ORF">CK203_044395</name>
</gene>
<dbReference type="InterPro" id="IPR043128">
    <property type="entry name" value="Rev_trsase/Diguanyl_cyclase"/>
</dbReference>
<dbReference type="Proteomes" id="UP000288805">
    <property type="component" value="Unassembled WGS sequence"/>
</dbReference>
<keyword evidence="5" id="KW-0255">Endonuclease</keyword>
<dbReference type="Gene3D" id="2.40.70.10">
    <property type="entry name" value="Acid Proteases"/>
    <property type="match status" value="1"/>
</dbReference>
<evidence type="ECO:0000256" key="2">
    <source>
        <dbReference type="ARBA" id="ARBA00022679"/>
    </source>
</evidence>
<evidence type="ECO:0000313" key="10">
    <source>
        <dbReference type="EMBL" id="RVW88070.1"/>
    </source>
</evidence>